<dbReference type="AlphaFoldDB" id="A0AAE0YN44"/>
<sequence>MPCISRRTLPAVFLALAAATTLTLFSFPAPPSSSSGYPTRSLASTRHSLYRSSLSAHANRTGWKAVPFFSLPLSRKHLCDWPRRLALPDAKAL</sequence>
<dbReference type="EMBL" id="JAWDGP010005812">
    <property type="protein sequence ID" value="KAK3751592.1"/>
    <property type="molecule type" value="Genomic_DNA"/>
</dbReference>
<name>A0AAE0YN44_9GAST</name>
<accession>A0AAE0YN44</accession>
<reference evidence="2" key="1">
    <citation type="journal article" date="2023" name="G3 (Bethesda)">
        <title>A reference genome for the long-term kleptoplast-retaining sea slug Elysia crispata morphotype clarki.</title>
        <authorList>
            <person name="Eastman K.E."/>
            <person name="Pendleton A.L."/>
            <person name="Shaikh M.A."/>
            <person name="Suttiyut T."/>
            <person name="Ogas R."/>
            <person name="Tomko P."/>
            <person name="Gavelis G."/>
            <person name="Widhalm J.R."/>
            <person name="Wisecaver J.H."/>
        </authorList>
    </citation>
    <scope>NUCLEOTIDE SEQUENCE</scope>
    <source>
        <strain evidence="2">ECLA1</strain>
    </source>
</reference>
<evidence type="ECO:0008006" key="4">
    <source>
        <dbReference type="Google" id="ProtNLM"/>
    </source>
</evidence>
<protein>
    <recommendedName>
        <fullName evidence="4">Secreted protein</fullName>
    </recommendedName>
</protein>
<keyword evidence="3" id="KW-1185">Reference proteome</keyword>
<gene>
    <name evidence="2" type="ORF">RRG08_012654</name>
</gene>
<evidence type="ECO:0000313" key="3">
    <source>
        <dbReference type="Proteomes" id="UP001283361"/>
    </source>
</evidence>
<feature type="chain" id="PRO_5042175372" description="Secreted protein" evidence="1">
    <location>
        <begin position="20"/>
        <end position="93"/>
    </location>
</feature>
<evidence type="ECO:0000313" key="2">
    <source>
        <dbReference type="EMBL" id="KAK3751592.1"/>
    </source>
</evidence>
<keyword evidence="1" id="KW-0732">Signal</keyword>
<feature type="signal peptide" evidence="1">
    <location>
        <begin position="1"/>
        <end position="19"/>
    </location>
</feature>
<evidence type="ECO:0000256" key="1">
    <source>
        <dbReference type="SAM" id="SignalP"/>
    </source>
</evidence>
<organism evidence="2 3">
    <name type="scientific">Elysia crispata</name>
    <name type="common">lettuce slug</name>
    <dbReference type="NCBI Taxonomy" id="231223"/>
    <lineage>
        <taxon>Eukaryota</taxon>
        <taxon>Metazoa</taxon>
        <taxon>Spiralia</taxon>
        <taxon>Lophotrochozoa</taxon>
        <taxon>Mollusca</taxon>
        <taxon>Gastropoda</taxon>
        <taxon>Heterobranchia</taxon>
        <taxon>Euthyneura</taxon>
        <taxon>Panpulmonata</taxon>
        <taxon>Sacoglossa</taxon>
        <taxon>Placobranchoidea</taxon>
        <taxon>Plakobranchidae</taxon>
        <taxon>Elysia</taxon>
    </lineage>
</organism>
<dbReference type="Proteomes" id="UP001283361">
    <property type="component" value="Unassembled WGS sequence"/>
</dbReference>
<proteinExistence type="predicted"/>
<comment type="caution">
    <text evidence="2">The sequence shown here is derived from an EMBL/GenBank/DDBJ whole genome shotgun (WGS) entry which is preliminary data.</text>
</comment>